<proteinExistence type="predicted"/>
<dbReference type="Proteomes" id="UP000824120">
    <property type="component" value="Chromosome 1"/>
</dbReference>
<protein>
    <submittedName>
        <fullName evidence="1">Uncharacterized protein</fullName>
    </submittedName>
</protein>
<sequence>MIGREISKYNHKVEVSSSSTKVFKCPHTKNNSIFTHKGLPIFSNRHLFQLTQDQKGLSKACNRAECKGMVIQAQ</sequence>
<organism evidence="1 2">
    <name type="scientific">Solanum commersonii</name>
    <name type="common">Commerson's wild potato</name>
    <name type="synonym">Commerson's nightshade</name>
    <dbReference type="NCBI Taxonomy" id="4109"/>
    <lineage>
        <taxon>Eukaryota</taxon>
        <taxon>Viridiplantae</taxon>
        <taxon>Streptophyta</taxon>
        <taxon>Embryophyta</taxon>
        <taxon>Tracheophyta</taxon>
        <taxon>Spermatophyta</taxon>
        <taxon>Magnoliopsida</taxon>
        <taxon>eudicotyledons</taxon>
        <taxon>Gunneridae</taxon>
        <taxon>Pentapetalae</taxon>
        <taxon>asterids</taxon>
        <taxon>lamiids</taxon>
        <taxon>Solanales</taxon>
        <taxon>Solanaceae</taxon>
        <taxon>Solanoideae</taxon>
        <taxon>Solaneae</taxon>
        <taxon>Solanum</taxon>
    </lineage>
</organism>
<reference evidence="1 2" key="1">
    <citation type="submission" date="2020-09" db="EMBL/GenBank/DDBJ databases">
        <title>De no assembly of potato wild relative species, Solanum commersonii.</title>
        <authorList>
            <person name="Cho K."/>
        </authorList>
    </citation>
    <scope>NUCLEOTIDE SEQUENCE [LARGE SCALE GENOMIC DNA]</scope>
    <source>
        <strain evidence="1">LZ3.2</strain>
        <tissue evidence="1">Leaf</tissue>
    </source>
</reference>
<evidence type="ECO:0000313" key="2">
    <source>
        <dbReference type="Proteomes" id="UP000824120"/>
    </source>
</evidence>
<dbReference type="AlphaFoldDB" id="A0A9J6AVJ8"/>
<name>A0A9J6AVJ8_SOLCO</name>
<keyword evidence="2" id="KW-1185">Reference proteome</keyword>
<accession>A0A9J6AVJ8</accession>
<comment type="caution">
    <text evidence="1">The sequence shown here is derived from an EMBL/GenBank/DDBJ whole genome shotgun (WGS) entry which is preliminary data.</text>
</comment>
<gene>
    <name evidence="1" type="ORF">H5410_000102</name>
</gene>
<evidence type="ECO:0000313" key="1">
    <source>
        <dbReference type="EMBL" id="KAG5628385.1"/>
    </source>
</evidence>
<dbReference type="EMBL" id="JACXVP010000001">
    <property type="protein sequence ID" value="KAG5628385.1"/>
    <property type="molecule type" value="Genomic_DNA"/>
</dbReference>